<reference evidence="7" key="1">
    <citation type="submission" date="2025-08" db="UniProtKB">
        <authorList>
            <consortium name="RefSeq"/>
        </authorList>
    </citation>
    <scope>IDENTIFICATION</scope>
</reference>
<organism evidence="6 7">
    <name type="scientific">Aplysia californica</name>
    <name type="common">California sea hare</name>
    <dbReference type="NCBI Taxonomy" id="6500"/>
    <lineage>
        <taxon>Eukaryota</taxon>
        <taxon>Metazoa</taxon>
        <taxon>Spiralia</taxon>
        <taxon>Lophotrochozoa</taxon>
        <taxon>Mollusca</taxon>
        <taxon>Gastropoda</taxon>
        <taxon>Heterobranchia</taxon>
        <taxon>Euthyneura</taxon>
        <taxon>Tectipleura</taxon>
        <taxon>Aplysiida</taxon>
        <taxon>Aplysioidea</taxon>
        <taxon>Aplysiidae</taxon>
        <taxon>Aplysia</taxon>
    </lineage>
</organism>
<evidence type="ECO:0000256" key="2">
    <source>
        <dbReference type="ARBA" id="ARBA00008712"/>
    </source>
</evidence>
<comment type="subcellular location">
    <subcellularLocation>
        <location evidence="1">Secreted</location>
    </subcellularLocation>
</comment>
<keyword evidence="5" id="KW-0732">Signal</keyword>
<evidence type="ECO:0000256" key="1">
    <source>
        <dbReference type="ARBA" id="ARBA00004613"/>
    </source>
</evidence>
<dbReference type="PANTHER" id="PTHR15040:SF1">
    <property type="entry name" value="DERMATOPONTIN-LIKE ISOFORM X1"/>
    <property type="match status" value="1"/>
</dbReference>
<dbReference type="Pfam" id="PF14704">
    <property type="entry name" value="DERM"/>
    <property type="match status" value="1"/>
</dbReference>
<keyword evidence="4" id="KW-1015">Disulfide bond</keyword>
<dbReference type="GeneID" id="101845215"/>
<dbReference type="PANTHER" id="PTHR15040">
    <property type="entry name" value="DERMATOPONTIN-RELATED"/>
    <property type="match status" value="1"/>
</dbReference>
<dbReference type="RefSeq" id="XP_012946370.1">
    <property type="nucleotide sequence ID" value="XM_013090916.2"/>
</dbReference>
<dbReference type="InterPro" id="IPR026645">
    <property type="entry name" value="Dermatopontin"/>
</dbReference>
<keyword evidence="6" id="KW-1185">Reference proteome</keyword>
<sequence>MLRLAVLAICVVGYTQAYQNDWDGPHNFQCRHGEYVTSVHSVHDNRREDRRWQLGCGGNEASGSCRWSVYANSWDGPLHHLCPHNMVVAGVSSYHNNRKEDRLFKFRCCALAGKTITNCYLTNWVNYWDAPMNFQVPPGRAITGAHSVHDNRREDRRWKFNVCDIQ</sequence>
<feature type="signal peptide" evidence="5">
    <location>
        <begin position="1"/>
        <end position="17"/>
    </location>
</feature>
<comment type="similarity">
    <text evidence="2">Belongs to the dermatopontin family.</text>
</comment>
<proteinExistence type="inferred from homology"/>
<accession>A0ABM1AEX6</accession>
<name>A0ABM1AEX6_APLCA</name>
<evidence type="ECO:0000256" key="4">
    <source>
        <dbReference type="ARBA" id="ARBA00023157"/>
    </source>
</evidence>
<feature type="chain" id="PRO_5045508114" evidence="5">
    <location>
        <begin position="18"/>
        <end position="166"/>
    </location>
</feature>
<evidence type="ECO:0000313" key="6">
    <source>
        <dbReference type="Proteomes" id="UP000694888"/>
    </source>
</evidence>
<gene>
    <name evidence="7" type="primary">LOC101845215</name>
</gene>
<evidence type="ECO:0000313" key="7">
    <source>
        <dbReference type="RefSeq" id="XP_012946370.1"/>
    </source>
</evidence>
<protein>
    <submittedName>
        <fullName evidence="7">Dermatopontin-like</fullName>
    </submittedName>
</protein>
<dbReference type="Proteomes" id="UP000694888">
    <property type="component" value="Unplaced"/>
</dbReference>
<evidence type="ECO:0000256" key="3">
    <source>
        <dbReference type="ARBA" id="ARBA00022525"/>
    </source>
</evidence>
<keyword evidence="3" id="KW-0964">Secreted</keyword>
<evidence type="ECO:0000256" key="5">
    <source>
        <dbReference type="SAM" id="SignalP"/>
    </source>
</evidence>